<dbReference type="PROSITE" id="PS51034">
    <property type="entry name" value="ZP_2"/>
    <property type="match status" value="1"/>
</dbReference>
<feature type="disulfide bond" evidence="11">
    <location>
        <begin position="553"/>
        <end position="617"/>
    </location>
</feature>
<dbReference type="Gene3D" id="2.60.40.3210">
    <property type="entry name" value="Zona pellucida, ZP-N domain"/>
    <property type="match status" value="1"/>
</dbReference>
<dbReference type="SMART" id="SM00042">
    <property type="entry name" value="CUB"/>
    <property type="match status" value="1"/>
</dbReference>
<dbReference type="EMBL" id="QRBI01000108">
    <property type="protein sequence ID" value="RMC11297.1"/>
    <property type="molecule type" value="Genomic_DNA"/>
</dbReference>
<keyword evidence="3" id="KW-0732">Signal</keyword>
<dbReference type="FunFam" id="2.60.40.4100:FF:000005">
    <property type="entry name" value="Deleted in malignant brain tumors 1"/>
    <property type="match status" value="1"/>
</dbReference>
<dbReference type="InterPro" id="IPR055355">
    <property type="entry name" value="ZP-C"/>
</dbReference>
<feature type="disulfide bond" evidence="11">
    <location>
        <begin position="67"/>
        <end position="128"/>
    </location>
</feature>
<feature type="domain" description="SRCR" evidence="13">
    <location>
        <begin position="265"/>
        <end position="365"/>
    </location>
</feature>
<dbReference type="Proteomes" id="UP000269221">
    <property type="component" value="Unassembled WGS sequence"/>
</dbReference>
<gene>
    <name evidence="15" type="ORF">DUI87_11416</name>
</gene>
<dbReference type="GO" id="GO:0016020">
    <property type="term" value="C:membrane"/>
    <property type="evidence" value="ECO:0007669"/>
    <property type="project" value="InterPro"/>
</dbReference>
<keyword evidence="7" id="KW-0325">Glycoprotein</keyword>
<dbReference type="InterPro" id="IPR035914">
    <property type="entry name" value="Sperma_CUB_dom_sf"/>
</dbReference>
<feature type="disulfide bond" evidence="11">
    <location>
        <begin position="817"/>
        <end position="827"/>
    </location>
</feature>
<evidence type="ECO:0000256" key="6">
    <source>
        <dbReference type="ARBA" id="ARBA00023157"/>
    </source>
</evidence>
<dbReference type="OrthoDB" id="10063988at2759"/>
<proteinExistence type="inferred from homology"/>
<reference evidence="15 16" key="1">
    <citation type="submission" date="2018-07" db="EMBL/GenBank/DDBJ databases">
        <title>A high quality draft genome assembly of the barn swallow (H. rustica rustica).</title>
        <authorList>
            <person name="Formenti G."/>
            <person name="Chiara M."/>
            <person name="Poveda L."/>
            <person name="Francoijs K.-J."/>
            <person name="Bonisoli-Alquati A."/>
            <person name="Canova L."/>
            <person name="Gianfranceschi L."/>
            <person name="Horner D.S."/>
            <person name="Saino N."/>
        </authorList>
    </citation>
    <scope>NUCLEOTIDE SEQUENCE [LARGE SCALE GENOMIC DNA]</scope>
    <source>
        <strain evidence="15">Chelidonia</strain>
        <tissue evidence="15">Blood</tissue>
    </source>
</reference>
<comment type="similarity">
    <text evidence="1">Belongs to the DMBT1 family.</text>
</comment>
<feature type="disulfide bond" evidence="11">
    <location>
        <begin position="290"/>
        <end position="354"/>
    </location>
</feature>
<dbReference type="FunFam" id="3.10.250.10:FF:000006">
    <property type="entry name" value="neurotrypsin isoform X2"/>
    <property type="match status" value="8"/>
</dbReference>
<feature type="domain" description="ZP" evidence="14">
    <location>
        <begin position="1241"/>
        <end position="1485"/>
    </location>
</feature>
<feature type="disulfide bond" evidence="11">
    <location>
        <begin position="671"/>
        <end position="735"/>
    </location>
</feature>
<dbReference type="Pfam" id="PF00431">
    <property type="entry name" value="CUB"/>
    <property type="match status" value="1"/>
</dbReference>
<feature type="domain" description="SRCR" evidence="13">
    <location>
        <begin position="410"/>
        <end position="510"/>
    </location>
</feature>
<keyword evidence="4" id="KW-0677">Repeat</keyword>
<dbReference type="SUPFAM" id="SSF49854">
    <property type="entry name" value="Spermadhesin, CUB domain"/>
    <property type="match status" value="1"/>
</dbReference>
<dbReference type="GO" id="GO:0015031">
    <property type="term" value="P:protein transport"/>
    <property type="evidence" value="ECO:0007669"/>
    <property type="project" value="UniProtKB-KW"/>
</dbReference>
<dbReference type="PROSITE" id="PS00420">
    <property type="entry name" value="SRCR_1"/>
    <property type="match status" value="8"/>
</dbReference>
<dbReference type="Gene3D" id="2.60.40.4100">
    <property type="entry name" value="Zona pellucida, ZP-C domain"/>
    <property type="match status" value="1"/>
</dbReference>
<dbReference type="STRING" id="333673.A0A3M0KW09"/>
<dbReference type="PANTHER" id="PTHR48071:SF22">
    <property type="entry name" value="DELETED IN MALIGNANT BRAIN TUMORS 1 PROTEIN-LIKE"/>
    <property type="match status" value="1"/>
</dbReference>
<feature type="domain" description="SRCR" evidence="13">
    <location>
        <begin position="147"/>
        <end position="247"/>
    </location>
</feature>
<evidence type="ECO:0000256" key="9">
    <source>
        <dbReference type="ARBA" id="ARBA00047197"/>
    </source>
</evidence>
<dbReference type="InterPro" id="IPR001190">
    <property type="entry name" value="SRCR"/>
</dbReference>
<feature type="disulfide bond" evidence="11">
    <location>
        <begin position="715"/>
        <end position="725"/>
    </location>
</feature>
<name>A0A3M0KW09_HIRRU</name>
<accession>A0A3M0KW09</accession>
<feature type="domain" description="SRCR" evidence="13">
    <location>
        <begin position="646"/>
        <end position="746"/>
    </location>
</feature>
<evidence type="ECO:0000256" key="7">
    <source>
        <dbReference type="ARBA" id="ARBA00023180"/>
    </source>
</evidence>
<evidence type="ECO:0000256" key="8">
    <source>
        <dbReference type="ARBA" id="ARBA00030560"/>
    </source>
</evidence>
<feature type="disulfide bond" evidence="11">
    <location>
        <begin position="435"/>
        <end position="499"/>
    </location>
</feature>
<keyword evidence="5" id="KW-0653">Protein transport</keyword>
<dbReference type="FunFam" id="2.60.120.290:FF:000013">
    <property type="entry name" value="Membrane frizzled-related protein"/>
    <property type="match status" value="1"/>
</dbReference>
<evidence type="ECO:0000313" key="15">
    <source>
        <dbReference type="EMBL" id="RMC11297.1"/>
    </source>
</evidence>
<feature type="disulfide bond" evidence="11">
    <location>
        <begin position="566"/>
        <end position="627"/>
    </location>
</feature>
<feature type="domain" description="SRCR" evidence="13">
    <location>
        <begin position="29"/>
        <end position="129"/>
    </location>
</feature>
<dbReference type="CDD" id="cd00041">
    <property type="entry name" value="CUB"/>
    <property type="match status" value="1"/>
</dbReference>
<keyword evidence="2" id="KW-0813">Transport</keyword>
<feature type="disulfide bond" evidence="11">
    <location>
        <begin position="684"/>
        <end position="745"/>
    </location>
</feature>
<evidence type="ECO:0000256" key="1">
    <source>
        <dbReference type="ARBA" id="ARBA00009931"/>
    </source>
</evidence>
<dbReference type="InterPro" id="IPR042235">
    <property type="entry name" value="ZP-C_dom"/>
</dbReference>
<evidence type="ECO:0000259" key="14">
    <source>
        <dbReference type="PROSITE" id="PS51034"/>
    </source>
</evidence>
<comment type="caution">
    <text evidence="11">Lacks conserved residue(s) required for the propagation of feature annotation.</text>
</comment>
<dbReference type="SUPFAM" id="SSF56487">
    <property type="entry name" value="SRCR-like"/>
    <property type="match status" value="9"/>
</dbReference>
<evidence type="ECO:0000256" key="3">
    <source>
        <dbReference type="ARBA" id="ARBA00022729"/>
    </source>
</evidence>
<feature type="disulfide bond" evidence="11">
    <location>
        <begin position="597"/>
        <end position="607"/>
    </location>
</feature>
<evidence type="ECO:0000256" key="4">
    <source>
        <dbReference type="ARBA" id="ARBA00022737"/>
    </source>
</evidence>
<feature type="domain" description="SRCR" evidence="13">
    <location>
        <begin position="866"/>
        <end position="969"/>
    </location>
</feature>
<feature type="disulfide bond" evidence="11">
    <location>
        <begin position="185"/>
        <end position="246"/>
    </location>
</feature>
<dbReference type="PROSITE" id="PS01180">
    <property type="entry name" value="CUB"/>
    <property type="match status" value="1"/>
</dbReference>
<feature type="disulfide bond" evidence="11">
    <location>
        <begin position="448"/>
        <end position="509"/>
    </location>
</feature>
<evidence type="ECO:0000256" key="5">
    <source>
        <dbReference type="ARBA" id="ARBA00022927"/>
    </source>
</evidence>
<feature type="disulfide bond" evidence="11">
    <location>
        <begin position="54"/>
        <end position="118"/>
    </location>
</feature>
<dbReference type="PROSITE" id="PS50287">
    <property type="entry name" value="SRCR_2"/>
    <property type="match status" value="9"/>
</dbReference>
<comment type="caution">
    <text evidence="15">The sequence shown here is derived from an EMBL/GenBank/DDBJ whole genome shotgun (WGS) entry which is preliminary data.</text>
</comment>
<feature type="disulfide bond" evidence="11">
    <location>
        <begin position="334"/>
        <end position="344"/>
    </location>
</feature>
<dbReference type="InterPro" id="IPR001507">
    <property type="entry name" value="ZP_dom"/>
</dbReference>
<feature type="disulfide bond" evidence="11">
    <location>
        <begin position="479"/>
        <end position="489"/>
    </location>
</feature>
<dbReference type="PRINTS" id="PR00023">
    <property type="entry name" value="ZPELLUCIDA"/>
</dbReference>
<organism evidence="15 16">
    <name type="scientific">Hirundo rustica rustica</name>
    <dbReference type="NCBI Taxonomy" id="333673"/>
    <lineage>
        <taxon>Eukaryota</taxon>
        <taxon>Metazoa</taxon>
        <taxon>Chordata</taxon>
        <taxon>Craniata</taxon>
        <taxon>Vertebrata</taxon>
        <taxon>Euteleostomi</taxon>
        <taxon>Archelosauria</taxon>
        <taxon>Archosauria</taxon>
        <taxon>Dinosauria</taxon>
        <taxon>Saurischia</taxon>
        <taxon>Theropoda</taxon>
        <taxon>Coelurosauria</taxon>
        <taxon>Aves</taxon>
        <taxon>Neognathae</taxon>
        <taxon>Neoaves</taxon>
        <taxon>Telluraves</taxon>
        <taxon>Australaves</taxon>
        <taxon>Passeriformes</taxon>
        <taxon>Sylvioidea</taxon>
        <taxon>Hirundinidae</taxon>
        <taxon>Hirundo</taxon>
    </lineage>
</organism>
<protein>
    <recommendedName>
        <fullName evidence="9">Scavenger receptor cysteine-rich domain-containing protein DMBT1</fullName>
    </recommendedName>
    <alternativeName>
        <fullName evidence="10">Deleted in malignant brain tumors 1 protein</fullName>
    </alternativeName>
    <alternativeName>
        <fullName evidence="8">Hensin</fullName>
    </alternativeName>
</protein>
<dbReference type="PRINTS" id="PR00258">
    <property type="entry name" value="SPERACTRCPTR"/>
</dbReference>
<evidence type="ECO:0000259" key="12">
    <source>
        <dbReference type="PROSITE" id="PS01180"/>
    </source>
</evidence>
<dbReference type="Pfam" id="PF00100">
    <property type="entry name" value="Zona_pellucida"/>
    <property type="match status" value="1"/>
</dbReference>
<evidence type="ECO:0000256" key="11">
    <source>
        <dbReference type="PROSITE-ProRule" id="PRU00196"/>
    </source>
</evidence>
<keyword evidence="6 11" id="KW-1015">Disulfide bond</keyword>
<dbReference type="PANTHER" id="PTHR48071">
    <property type="entry name" value="SRCR DOMAIN-CONTAINING PROTEIN"/>
    <property type="match status" value="1"/>
</dbReference>
<feature type="disulfide bond" evidence="11">
    <location>
        <begin position="303"/>
        <end position="364"/>
    </location>
</feature>
<keyword evidence="16" id="KW-1185">Reference proteome</keyword>
<evidence type="ECO:0000256" key="2">
    <source>
        <dbReference type="ARBA" id="ARBA00022448"/>
    </source>
</evidence>
<dbReference type="SMART" id="SM00202">
    <property type="entry name" value="SR"/>
    <property type="match status" value="9"/>
</dbReference>
<dbReference type="SMART" id="SM00241">
    <property type="entry name" value="ZP"/>
    <property type="match status" value="1"/>
</dbReference>
<sequence length="1529" mass="166300">MITPAETTAEKTTTAWIGKTERSTLGPSVRLSGGRNGCEGRVELYDGSTWGTVCDDQWDLQDAQVVCRQLGCGQPVAALDTAHFGPGSGRIFLDDVQCRGDEPSLRMCRHNGWGVHNCRHVEDASVICAAADPTPPAQWPYTTGPSVRLSGGRNGCEGRVELYDGSAWGTVCDDQWDLRDAQVVCRQLGCGQPVDAPQNARFGPGSGRIFLDDVQCRGDEPSLQMCRHNGWGEHNCRHVEDASVICAAANPTTPSQWPLTTGPSVRLSGGRNGCEGRVELYDGSTWGTVCDDQWDLQDAQVVCRQLGCGQPVDAPRNARFGPGSGRIFLDDVQCRGDEPSLRMCRHNGWGVHNCGHEEDASVICAETSTLLEMTTTAPAPATTKVSTTAPLTTTTTTATTAKSSIPGPSVRLSGGRNGCEGRVELYDSSTWGTVCDDQWDLRDAQVVCRQLGCGQPVAALDTAHFGPGSGRIFLDDVQCRGDEPSLRMCRHNGWGVHNCRHVEDASVICAAADPTPPAQWPYTTGPSVRLSGGRNGCEGRVELYDGSTWGTVCDDQWDLRDAQVVCRQLGCGQPVDAPQNARFGPGSGRIFLDDVQCRGDEPSLQMCRHNGWGEHNCGHVEDASVICAAANPTTPSQWPLTTGPSVRLSGGRNGCEGRVELYDGSAWGTVCDDQWDLQDAQVVCRQLGCGQPVDAPRNARFGPGSGRIFLDDVQCRGDEPSLQMCRHNGWGEHNCGHEEDASVICAETSTLLEMTTTAPAPATTKASTTAPVTTTTTTATTAKSSIPAGLWTARGRSPRNARFGPGSGRIFLDDVQCRGDEPSLQMCRHNGWGVHNCRHVEDASVICAVPEPTPPAQGPLISGPSVRLSGGRNGCEGRVELYDGSAWGTVCDDQWDLRDAQVVCRQLGCGQPVAALVAPRNARFGPGSGRIFLDDVQCRGDEPSLQMCRHNGWGVHNCWHVEDASVICAGPSMRLSGGRNGCEGRVELYDGSTWGTVCDDQWDLRDAQVVCRQLGCGQPVAALVAPRNARFGPGSGRIFLDDVQCRGDEPSLRMCRHNGWGVHNCWHVEDASVICAGTSTLLEMTTTAPAPATTKVSTTAPVTTTTTTATTAKSSTPAPYFCGGSVSDSSGMLQSPNYPGSYPNDADCVWEIQVENNFRVTLTFRDIAMQSGTCQHDYIEVYDGPLHSSPLLGRFCSGSFPTYVSSSNMLSVRFHSDSRYSFRGFQAHYSSIPAGHNTTIQCLPDYMHVVVSRRYLQSQGYSTERVTLQDSRCRPTVTSQEVVFNIPYNGCGTIQEENNDTINYSNTIRLVSSGYIIKRKKNINLHVSCKMLRKSWQQVMYAAEDTVDVNEYQFGRYDMNITFYDSPAFLRQVRSSPYYIDLNQNLYLQACLRSSDPNLKVVVDTCVASPDPHDFNTLAYYLVRNGCPRDYSYATYYSPSSHFARFKFNAFEFMSRHPSVYLKCQMLVCRLGDYSSHCYRGCSSRAKRDTSSAEEVVDVVVGPLQLREGDAPSGTTEKAEKIPVTFPLE</sequence>
<feature type="disulfide bond" evidence="11">
    <location>
        <begin position="98"/>
        <end position="108"/>
    </location>
</feature>
<dbReference type="Gene3D" id="3.10.250.10">
    <property type="entry name" value="SRCR-like domain"/>
    <property type="match status" value="9"/>
</dbReference>
<dbReference type="Pfam" id="PF00530">
    <property type="entry name" value="SRCR"/>
    <property type="match status" value="9"/>
</dbReference>
<evidence type="ECO:0000256" key="10">
    <source>
        <dbReference type="ARBA" id="ARBA00047200"/>
    </source>
</evidence>
<feature type="domain" description="SRCR" evidence="13">
    <location>
        <begin position="801"/>
        <end position="848"/>
    </location>
</feature>
<dbReference type="InterPro" id="IPR055356">
    <property type="entry name" value="ZP-N"/>
</dbReference>
<feature type="disulfide bond" evidence="11">
    <location>
        <begin position="1045"/>
        <end position="1055"/>
    </location>
</feature>
<feature type="domain" description="CUB" evidence="12">
    <location>
        <begin position="1122"/>
        <end position="1232"/>
    </location>
</feature>
<feature type="domain" description="SRCR" evidence="13">
    <location>
        <begin position="973"/>
        <end position="1076"/>
    </location>
</feature>
<dbReference type="InterPro" id="IPR000859">
    <property type="entry name" value="CUB_dom"/>
</dbReference>
<evidence type="ECO:0000313" key="16">
    <source>
        <dbReference type="Proteomes" id="UP000269221"/>
    </source>
</evidence>
<feature type="domain" description="SRCR" evidence="13">
    <location>
        <begin position="528"/>
        <end position="628"/>
    </location>
</feature>
<feature type="disulfide bond" evidence="11">
    <location>
        <begin position="938"/>
        <end position="948"/>
    </location>
</feature>
<dbReference type="InterPro" id="IPR048290">
    <property type="entry name" value="ZP_chr"/>
</dbReference>
<feature type="disulfide bond" evidence="11">
    <location>
        <begin position="172"/>
        <end position="236"/>
    </location>
</feature>
<dbReference type="Gene3D" id="2.60.120.290">
    <property type="entry name" value="Spermadhesin, CUB domain"/>
    <property type="match status" value="1"/>
</dbReference>
<dbReference type="InterPro" id="IPR036772">
    <property type="entry name" value="SRCR-like_dom_sf"/>
</dbReference>
<dbReference type="Pfam" id="PF23344">
    <property type="entry name" value="ZP-N"/>
    <property type="match status" value="1"/>
</dbReference>
<feature type="disulfide bond" evidence="11">
    <location>
        <begin position="216"/>
        <end position="226"/>
    </location>
</feature>
<evidence type="ECO:0000259" key="13">
    <source>
        <dbReference type="PROSITE" id="PS50287"/>
    </source>
</evidence>